<dbReference type="Pfam" id="PF00756">
    <property type="entry name" value="Esterase"/>
    <property type="match status" value="1"/>
</dbReference>
<dbReference type="InterPro" id="IPR000801">
    <property type="entry name" value="Esterase-like"/>
</dbReference>
<dbReference type="EC" id="2.3.1.20" evidence="4"/>
<evidence type="ECO:0000313" key="10">
    <source>
        <dbReference type="Proteomes" id="UP000268658"/>
    </source>
</evidence>
<comment type="catalytic activity">
    <reaction evidence="1">
        <text>2 alpha,alpha'-trehalose 6-mycolate = alpha,alpha'-trehalose 6,6'-bismycolate + alpha,alpha-trehalose</text>
        <dbReference type="Rhea" id="RHEA:23472"/>
        <dbReference type="ChEBI" id="CHEBI:16551"/>
        <dbReference type="ChEBI" id="CHEBI:18195"/>
        <dbReference type="ChEBI" id="CHEBI:18234"/>
        <dbReference type="EC" id="2.3.1.122"/>
    </reaction>
</comment>
<name>A0A3S4V3F8_ACTVI</name>
<gene>
    <name evidence="9" type="primary">xynZ</name>
    <name evidence="9" type="ORF">NCTC10951_02177</name>
</gene>
<dbReference type="KEGG" id="avc:NCTC10951_02177"/>
<evidence type="ECO:0000256" key="1">
    <source>
        <dbReference type="ARBA" id="ARBA00000697"/>
    </source>
</evidence>
<evidence type="ECO:0000256" key="6">
    <source>
        <dbReference type="ARBA" id="ARBA00023315"/>
    </source>
</evidence>
<keyword evidence="9" id="KW-0624">Polysaccharide degradation</keyword>
<evidence type="ECO:0000256" key="8">
    <source>
        <dbReference type="ARBA" id="ARBA00048109"/>
    </source>
</evidence>
<evidence type="ECO:0000256" key="2">
    <source>
        <dbReference type="ARBA" id="ARBA00005874"/>
    </source>
</evidence>
<dbReference type="Gene3D" id="3.40.50.1820">
    <property type="entry name" value="alpha/beta hydrolase"/>
    <property type="match status" value="1"/>
</dbReference>
<dbReference type="Proteomes" id="UP000268658">
    <property type="component" value="Chromosome"/>
</dbReference>
<evidence type="ECO:0000256" key="3">
    <source>
        <dbReference type="ARBA" id="ARBA00012820"/>
    </source>
</evidence>
<dbReference type="PANTHER" id="PTHR48098">
    <property type="entry name" value="ENTEROCHELIN ESTERASE-RELATED"/>
    <property type="match status" value="1"/>
</dbReference>
<accession>A0A3S4V3F8</accession>
<dbReference type="InterPro" id="IPR006311">
    <property type="entry name" value="TAT_signal"/>
</dbReference>
<evidence type="ECO:0000256" key="4">
    <source>
        <dbReference type="ARBA" id="ARBA00013244"/>
    </source>
</evidence>
<keyword evidence="5" id="KW-0808">Transferase</keyword>
<dbReference type="InterPro" id="IPR050583">
    <property type="entry name" value="Mycobacterial_A85_antigen"/>
</dbReference>
<comment type="catalytic activity">
    <reaction evidence="8">
        <text>an acyl-CoA + a 1,2-diacyl-sn-glycerol = a triacyl-sn-glycerol + CoA</text>
        <dbReference type="Rhea" id="RHEA:10868"/>
        <dbReference type="ChEBI" id="CHEBI:17815"/>
        <dbReference type="ChEBI" id="CHEBI:57287"/>
        <dbReference type="ChEBI" id="CHEBI:58342"/>
        <dbReference type="ChEBI" id="CHEBI:64615"/>
        <dbReference type="EC" id="2.3.1.20"/>
    </reaction>
</comment>
<dbReference type="PANTHER" id="PTHR48098:SF1">
    <property type="entry name" value="DIACYLGLYCEROL ACYLTRANSFERASE_MYCOLYLTRANSFERASE AG85A"/>
    <property type="match status" value="1"/>
</dbReference>
<organism evidence="9 10">
    <name type="scientific">Actinomyces viscosus</name>
    <dbReference type="NCBI Taxonomy" id="1656"/>
    <lineage>
        <taxon>Bacteria</taxon>
        <taxon>Bacillati</taxon>
        <taxon>Actinomycetota</taxon>
        <taxon>Actinomycetes</taxon>
        <taxon>Actinomycetales</taxon>
        <taxon>Actinomycetaceae</taxon>
        <taxon>Actinomyces</taxon>
    </lineage>
</organism>
<sequence length="334" mass="35662">MTQKPDHAMSPDMSRPLARRAINRRSMLKGVGGAAALAAVGSGVSLAGAAPAQAAGLNVVEHGDGGRMQYYRFSTPSIGWNPAVNVLLPDGYTASRRYPVLYLLHGGGGDNDFRIFDKLGIRDVTVGRELIVVMPDGGLASWYSNLVSSNVGPRNWETFHIDELIPWVDSTFSTIAEFSGRAVSGFSMGGFGALKYTAKYYGHFASVSCHSGPADLRGKEGSVVTHWANASSAAVELGGGMVYGAPWDEARVSADNPMEHIESYQGKRIFLVCGTETLDPNEVVVLPTQRTFGGALEAAGIPHERFEDSGGHIVRRDRLQQDVDGVIAHLTKAG</sequence>
<dbReference type="GO" id="GO:0004144">
    <property type="term" value="F:diacylglycerol O-acyltransferase activity"/>
    <property type="evidence" value="ECO:0007669"/>
    <property type="project" value="UniProtKB-EC"/>
</dbReference>
<evidence type="ECO:0000256" key="5">
    <source>
        <dbReference type="ARBA" id="ARBA00022679"/>
    </source>
</evidence>
<dbReference type="PROSITE" id="PS51318">
    <property type="entry name" value="TAT"/>
    <property type="match status" value="1"/>
</dbReference>
<proteinExistence type="inferred from homology"/>
<dbReference type="InterPro" id="IPR029058">
    <property type="entry name" value="AB_hydrolase_fold"/>
</dbReference>
<keyword evidence="9" id="KW-0858">Xylan degradation</keyword>
<keyword evidence="6" id="KW-0012">Acyltransferase</keyword>
<evidence type="ECO:0000313" key="9">
    <source>
        <dbReference type="EMBL" id="VEI17408.1"/>
    </source>
</evidence>
<dbReference type="EMBL" id="LR134477">
    <property type="protein sequence ID" value="VEI17408.1"/>
    <property type="molecule type" value="Genomic_DNA"/>
</dbReference>
<keyword evidence="9" id="KW-0378">Hydrolase</keyword>
<keyword evidence="9" id="KW-0326">Glycosidase</keyword>
<reference evidence="9 10" key="1">
    <citation type="submission" date="2018-12" db="EMBL/GenBank/DDBJ databases">
        <authorList>
            <consortium name="Pathogen Informatics"/>
        </authorList>
    </citation>
    <scope>NUCLEOTIDE SEQUENCE [LARGE SCALE GENOMIC DNA]</scope>
    <source>
        <strain evidence="9 10">NCTC10951</strain>
    </source>
</reference>
<dbReference type="GO" id="GO:0045493">
    <property type="term" value="P:xylan catabolic process"/>
    <property type="evidence" value="ECO:0007669"/>
    <property type="project" value="UniProtKB-KW"/>
</dbReference>
<protein>
    <recommendedName>
        <fullName evidence="7">Acyl-CoA:diacylglycerol acyltransferase</fullName>
        <ecNumber evidence="3">2.3.1.122</ecNumber>
        <ecNumber evidence="4">2.3.1.20</ecNumber>
    </recommendedName>
</protein>
<dbReference type="GO" id="GO:0016798">
    <property type="term" value="F:hydrolase activity, acting on glycosyl bonds"/>
    <property type="evidence" value="ECO:0007669"/>
    <property type="project" value="UniProtKB-KW"/>
</dbReference>
<dbReference type="SUPFAM" id="SSF53474">
    <property type="entry name" value="alpha/beta-Hydrolases"/>
    <property type="match status" value="1"/>
</dbReference>
<evidence type="ECO:0000256" key="7">
    <source>
        <dbReference type="ARBA" id="ARBA00032572"/>
    </source>
</evidence>
<keyword evidence="9" id="KW-0119">Carbohydrate metabolism</keyword>
<dbReference type="AlphaFoldDB" id="A0A3S4V3F8"/>
<comment type="similarity">
    <text evidence="2">Belongs to the mycobacterial A85 antigen family.</text>
</comment>
<dbReference type="RefSeq" id="WP_232023028.1">
    <property type="nucleotide sequence ID" value="NZ_JASPER010000077.1"/>
</dbReference>
<dbReference type="EC" id="2.3.1.122" evidence="3"/>
<dbReference type="GO" id="GO:0050348">
    <property type="term" value="F:trehalose O-mycolyltransferase activity"/>
    <property type="evidence" value="ECO:0007669"/>
    <property type="project" value="UniProtKB-EC"/>
</dbReference>